<name>A0A1Y0HNF3_9BACT</name>
<keyword evidence="1" id="KW-0472">Membrane</keyword>
<evidence type="ECO:0000313" key="2">
    <source>
        <dbReference type="EMBL" id="ARU48855.1"/>
    </source>
</evidence>
<proteinExistence type="predicted"/>
<keyword evidence="1" id="KW-0812">Transmembrane</keyword>
<protein>
    <submittedName>
        <fullName evidence="2">Uncharacterized protein</fullName>
    </submittedName>
</protein>
<dbReference type="EMBL" id="CP021416">
    <property type="protein sequence ID" value="ARU48855.1"/>
    <property type="molecule type" value="Genomic_DNA"/>
</dbReference>
<dbReference type="KEGG" id="suls:Sdiek1_1694"/>
<dbReference type="Proteomes" id="UP000196005">
    <property type="component" value="Chromosome"/>
</dbReference>
<reference evidence="3" key="1">
    <citation type="submission" date="2017-05" db="EMBL/GenBank/DDBJ databases">
        <title>Dechlorination kinetics govern the competition between two new strains of the genus Sulfurospirillum.</title>
        <authorList>
            <person name="Buttet G.F."/>
            <person name="Murray A.M."/>
            <person name="Goris T."/>
            <person name="Burion M."/>
            <person name="Lin B."/>
            <person name="Rolle M."/>
            <person name="Maillard J."/>
        </authorList>
    </citation>
    <scope>NUCLEOTIDE SEQUENCE [LARGE SCALE GENOMIC DNA]</scope>
    <source>
        <strain evidence="3">SL2-1</strain>
    </source>
</reference>
<feature type="transmembrane region" description="Helical" evidence="1">
    <location>
        <begin position="12"/>
        <end position="34"/>
    </location>
</feature>
<organism evidence="2 3">
    <name type="scientific">Sulfurospirillum diekertiae</name>
    <dbReference type="NCBI Taxonomy" id="1854492"/>
    <lineage>
        <taxon>Bacteria</taxon>
        <taxon>Pseudomonadati</taxon>
        <taxon>Campylobacterota</taxon>
        <taxon>Epsilonproteobacteria</taxon>
        <taxon>Campylobacterales</taxon>
        <taxon>Sulfurospirillaceae</taxon>
        <taxon>Sulfurospirillum</taxon>
    </lineage>
</organism>
<evidence type="ECO:0000256" key="1">
    <source>
        <dbReference type="SAM" id="Phobius"/>
    </source>
</evidence>
<keyword evidence="3" id="KW-1185">Reference proteome</keyword>
<keyword evidence="1" id="KW-1133">Transmembrane helix</keyword>
<evidence type="ECO:0000313" key="3">
    <source>
        <dbReference type="Proteomes" id="UP000196005"/>
    </source>
</evidence>
<gene>
    <name evidence="2" type="ORF">Sdiek1_1694</name>
</gene>
<sequence>MHLSTQKMPYHPLLYTTIVYLFLGLVRLIISAFYEALSKKIG</sequence>
<accession>A0A1Y0HNF3</accession>
<dbReference type="AlphaFoldDB" id="A0A1Y0HNF3"/>